<gene>
    <name evidence="6" type="ORF">SI859A1_01096</name>
</gene>
<keyword evidence="7" id="KW-1185">Reference proteome</keyword>
<evidence type="ECO:0000256" key="4">
    <source>
        <dbReference type="SAM" id="Phobius"/>
    </source>
</evidence>
<dbReference type="PANTHER" id="PTHR11360">
    <property type="entry name" value="MONOCARBOXYLATE TRANSPORTER"/>
    <property type="match status" value="1"/>
</dbReference>
<feature type="transmembrane region" description="Helical" evidence="4">
    <location>
        <begin position="25"/>
        <end position="51"/>
    </location>
</feature>
<feature type="transmembrane region" description="Helical" evidence="4">
    <location>
        <begin position="269"/>
        <end position="289"/>
    </location>
</feature>
<proteinExistence type="predicted"/>
<dbReference type="HOGENOM" id="CLU_001265_59_9_5"/>
<evidence type="ECO:0000256" key="1">
    <source>
        <dbReference type="ARBA" id="ARBA00022692"/>
    </source>
</evidence>
<keyword evidence="3 4" id="KW-0472">Membrane</keyword>
<evidence type="ECO:0000259" key="5">
    <source>
        <dbReference type="PROSITE" id="PS50850"/>
    </source>
</evidence>
<dbReference type="InterPro" id="IPR036259">
    <property type="entry name" value="MFS_trans_sf"/>
</dbReference>
<feature type="transmembrane region" description="Helical" evidence="4">
    <location>
        <begin position="392"/>
        <end position="410"/>
    </location>
</feature>
<dbReference type="PANTHER" id="PTHR11360:SF284">
    <property type="entry name" value="EG:103B4.3 PROTEIN-RELATED"/>
    <property type="match status" value="1"/>
</dbReference>
<feature type="transmembrane region" description="Helical" evidence="4">
    <location>
        <begin position="93"/>
        <end position="111"/>
    </location>
</feature>
<dbReference type="AlphaFoldDB" id="Q1YEH9"/>
<dbReference type="Pfam" id="PF07690">
    <property type="entry name" value="MFS_1"/>
    <property type="match status" value="1"/>
</dbReference>
<dbReference type="PROSITE" id="PS50850">
    <property type="entry name" value="MFS"/>
    <property type="match status" value="1"/>
</dbReference>
<feature type="transmembrane region" description="Helical" evidence="4">
    <location>
        <begin position="327"/>
        <end position="352"/>
    </location>
</feature>
<protein>
    <submittedName>
        <fullName evidence="6">MFS transporter</fullName>
    </submittedName>
</protein>
<feature type="transmembrane region" description="Helical" evidence="4">
    <location>
        <begin position="236"/>
        <end position="257"/>
    </location>
</feature>
<dbReference type="InterPro" id="IPR050327">
    <property type="entry name" value="Proton-linked_MCT"/>
</dbReference>
<dbReference type="GO" id="GO:0022857">
    <property type="term" value="F:transmembrane transporter activity"/>
    <property type="evidence" value="ECO:0007669"/>
    <property type="project" value="InterPro"/>
</dbReference>
<dbReference type="SUPFAM" id="SSF103473">
    <property type="entry name" value="MFS general substrate transporter"/>
    <property type="match status" value="1"/>
</dbReference>
<dbReference type="Proteomes" id="UP000000321">
    <property type="component" value="Unassembled WGS sequence"/>
</dbReference>
<feature type="transmembrane region" description="Helical" evidence="4">
    <location>
        <begin position="301"/>
        <end position="321"/>
    </location>
</feature>
<keyword evidence="1 4" id="KW-0812">Transmembrane</keyword>
<feature type="transmembrane region" description="Helical" evidence="4">
    <location>
        <begin position="359"/>
        <end position="386"/>
    </location>
</feature>
<organism evidence="6 7">
    <name type="scientific">Aurantimonas manganoxydans (strain ATCC BAA-1229 / DSM 21871 / SI85-9A1)</name>
    <dbReference type="NCBI Taxonomy" id="287752"/>
    <lineage>
        <taxon>Bacteria</taxon>
        <taxon>Pseudomonadati</taxon>
        <taxon>Pseudomonadota</taxon>
        <taxon>Alphaproteobacteria</taxon>
        <taxon>Hyphomicrobiales</taxon>
        <taxon>Aurantimonadaceae</taxon>
        <taxon>Aurantimonas</taxon>
    </lineage>
</organism>
<evidence type="ECO:0000313" key="7">
    <source>
        <dbReference type="Proteomes" id="UP000000321"/>
    </source>
</evidence>
<dbReference type="EMBL" id="AAPJ01000008">
    <property type="protein sequence ID" value="EAS48612.1"/>
    <property type="molecule type" value="Genomic_DNA"/>
</dbReference>
<feature type="transmembrane region" description="Helical" evidence="4">
    <location>
        <begin position="153"/>
        <end position="172"/>
    </location>
</feature>
<dbReference type="CDD" id="cd17355">
    <property type="entry name" value="MFS_YcxA_like"/>
    <property type="match status" value="1"/>
</dbReference>
<accession>Q1YEH9</accession>
<feature type="transmembrane region" description="Helical" evidence="4">
    <location>
        <begin position="117"/>
        <end position="141"/>
    </location>
</feature>
<comment type="caution">
    <text evidence="6">The sequence shown here is derived from an EMBL/GenBank/DDBJ whole genome shotgun (WGS) entry which is preliminary data.</text>
</comment>
<feature type="domain" description="Major facilitator superfamily (MFS) profile" evidence="5">
    <location>
        <begin position="27"/>
        <end position="415"/>
    </location>
</feature>
<feature type="transmembrane region" description="Helical" evidence="4">
    <location>
        <begin position="63"/>
        <end position="81"/>
    </location>
</feature>
<keyword evidence="2 4" id="KW-1133">Transmembrane helix</keyword>
<reference evidence="6 7" key="1">
    <citation type="journal article" date="2008" name="Appl. Environ. Microbiol.">
        <title>Genomic insights into Mn(II) oxidation by the marine alphaproteobacterium Aurantimonas sp. strain SI85-9A1.</title>
        <authorList>
            <person name="Dick G.J."/>
            <person name="Podell S."/>
            <person name="Johnson H.A."/>
            <person name="Rivera-Espinoza Y."/>
            <person name="Bernier-Latmani R."/>
            <person name="McCarthy J.K."/>
            <person name="Torpey J.W."/>
            <person name="Clement B.G."/>
            <person name="Gaasterland T."/>
            <person name="Tebo B.M."/>
        </authorList>
    </citation>
    <scope>NUCLEOTIDE SEQUENCE [LARGE SCALE GENOMIC DNA]</scope>
    <source>
        <strain evidence="6 7">SI85-9A1</strain>
    </source>
</reference>
<dbReference type="InterPro" id="IPR011701">
    <property type="entry name" value="MFS"/>
</dbReference>
<feature type="transmembrane region" description="Helical" evidence="4">
    <location>
        <begin position="184"/>
        <end position="202"/>
    </location>
</feature>
<sequence>MAANRCGDDEMSATTTTSSADRTPWLAIAAGCLIALLTFGPRSAIGFFQIPMLADNGWSREDFAIAIAIQNLFWGAGQPLFGAIADRFGTAKVLVLSGFLYAAGLAITAVAPTPLWLTIGSGVLVGLGVAAGSFGIVLAAFARRVSAEQRSFVFGLGTAAGSAGMFVFAPLSQGLIDRFGWSDSLLVLSAMMLLVPLFAFALRGNSRTTRGHSSLVAEIEQTMGAALREAFATRSYVLLTTGFFVCGFQVAFITAHFPAYLADKAIAPVWAVTALALIGFFNIIGSIASGLIGQRYSKPHFLALIYVGRSIAVTIFLLTPITPLTVVVFAVVMGLLWLSTVPPTNALVAIMFGTRYLGLLGGLVFLSHQIGSFLGVWLGGYLYAVVGSYDPVWWLGVGLGLVAALVHWPISEAPVVRTPVPA</sequence>
<dbReference type="BioCyc" id="AURANTIMONAS:SI859A1_01096-MONOMER"/>
<evidence type="ECO:0000256" key="3">
    <source>
        <dbReference type="ARBA" id="ARBA00023136"/>
    </source>
</evidence>
<dbReference type="InterPro" id="IPR020846">
    <property type="entry name" value="MFS_dom"/>
</dbReference>
<name>Q1YEH9_AURMS</name>
<evidence type="ECO:0000256" key="2">
    <source>
        <dbReference type="ARBA" id="ARBA00022989"/>
    </source>
</evidence>
<evidence type="ECO:0000313" key="6">
    <source>
        <dbReference type="EMBL" id="EAS48612.1"/>
    </source>
</evidence>
<dbReference type="Gene3D" id="1.20.1250.20">
    <property type="entry name" value="MFS general substrate transporter like domains"/>
    <property type="match status" value="2"/>
</dbReference>